<evidence type="ECO:0000256" key="2">
    <source>
        <dbReference type="SAM" id="Phobius"/>
    </source>
</evidence>
<dbReference type="SMART" id="SM01214">
    <property type="entry name" value="Fmp27_GFWDK"/>
    <property type="match status" value="1"/>
</dbReference>
<dbReference type="InterPro" id="IPR019441">
    <property type="entry name" value="FMP27/BLTP2/Hobbit_GFWDK_RBG"/>
</dbReference>
<feature type="domain" description="FMP27/BLTP2/Hobbit GFWDK motif-containing RBG unit" evidence="3">
    <location>
        <begin position="1287"/>
        <end position="1445"/>
    </location>
</feature>
<evidence type="ECO:0000256" key="1">
    <source>
        <dbReference type="SAM" id="MobiDB-lite"/>
    </source>
</evidence>
<reference evidence="6 7" key="1">
    <citation type="submission" date="2024-05" db="EMBL/GenBank/DDBJ databases">
        <title>Long read based assembly of the Candida bracarensis genome reveals expanded adhesin content.</title>
        <authorList>
            <person name="Marcet-Houben M."/>
            <person name="Ksiezopolska E."/>
            <person name="Gabaldon T."/>
        </authorList>
    </citation>
    <scope>NUCLEOTIDE SEQUENCE [LARGE SCALE GENOMIC DNA]</scope>
    <source>
        <strain evidence="6 7">CBM6</strain>
    </source>
</reference>
<keyword evidence="2" id="KW-1133">Transmembrane helix</keyword>
<comment type="caution">
    <text evidence="6">The sequence shown here is derived from an EMBL/GenBank/DDBJ whole genome shotgun (WGS) entry which is preliminary data.</text>
</comment>
<feature type="region of interest" description="Disordered" evidence="1">
    <location>
        <begin position="2579"/>
        <end position="2614"/>
    </location>
</feature>
<dbReference type="Pfam" id="PF10344">
    <property type="entry name" value="Hobbit"/>
    <property type="match status" value="2"/>
</dbReference>
<feature type="domain" description="FMP27 SW motif-containing RBG unit" evidence="4">
    <location>
        <begin position="1166"/>
        <end position="1269"/>
    </location>
</feature>
<dbReference type="PANTHER" id="PTHR15678">
    <property type="entry name" value="ANTIGEN MLAA-22-RELATED"/>
    <property type="match status" value="1"/>
</dbReference>
<evidence type="ECO:0000259" key="5">
    <source>
        <dbReference type="SMART" id="SM01216"/>
    </source>
</evidence>
<evidence type="ECO:0000259" key="3">
    <source>
        <dbReference type="SMART" id="SM01214"/>
    </source>
</evidence>
<evidence type="ECO:0000313" key="7">
    <source>
        <dbReference type="Proteomes" id="UP001623330"/>
    </source>
</evidence>
<feature type="transmembrane region" description="Helical" evidence="2">
    <location>
        <begin position="12"/>
        <end position="35"/>
    </location>
</feature>
<dbReference type="InterPro" id="IPR019415">
    <property type="entry name" value="FMP27_SW_RBG"/>
</dbReference>
<evidence type="ECO:0000313" key="6">
    <source>
        <dbReference type="EMBL" id="KAL3230847.1"/>
    </source>
</evidence>
<feature type="domain" description="FMP27 WPPW motif-containing RBG unit" evidence="5">
    <location>
        <begin position="1706"/>
        <end position="2156"/>
    </location>
</feature>
<accession>A0ABR4NRN2</accession>
<gene>
    <name evidence="6" type="ORF">RNJ44_01296</name>
</gene>
<proteinExistence type="predicted"/>
<feature type="compositionally biased region" description="Basic and acidic residues" evidence="1">
    <location>
        <begin position="2603"/>
        <end position="2614"/>
    </location>
</feature>
<dbReference type="Proteomes" id="UP001623330">
    <property type="component" value="Unassembled WGS sequence"/>
</dbReference>
<sequence length="2614" mass="300660">MWSLRDVRANATNIVLVAIAAIILFKIVIPAVTGWEIGFIDPIRLRVCHLKKRGKFKIRYIQINPFRKEITVDGVTLLDIGSKSKKGKEKSKQDIEKGDKAKDVETPGEKKPLKFLRYIPLIKRILIGFKFRVSDIKLQKLDLSIGDIGLFVNTIPKTGQLNLEFFVRRALWRDEIVCAESIVSLKADLITDPSLLNDNKFIKNIFVDFKFGGITIPMSYIAELKPKKEVDVTTYFESERSENEILATNKMETEAEREKCQFTEEDIFNTVNQIEDTLDKLRDFADLIADFTISIDKFKIKEVQVTQHPVLIQMNKYMNYTLFCSNFTFNATKFNNDMPGFKLQFKDEDSPFKMSMAVSRLDMYVNINRVDKNITEVLKLADIPNVTLFGETNLLSQKFRTCDTSESVSENALFNIKGTISSPTIDISLSDLSFVKSFMKNIKVFTSTCSGCIFKNEVRKEEQMNKSKSIINTYFETFLPLINVKINLEDPKYIINHKNNLIISNVSVLMIEYKSQCNLVAVSDKRKEIQYESVCDIEMLDLRLSHVFREKDYEHVIFQIDSIALDNKIKLLPELNFSTYATVDTFNLDLSELPTLIMLSEVVKNLDDEIYSVEQYYFNGLYEKFSSVIKNAMETCKVIGKNQVENEIPLKEVINNSLPDFFDYFVLTVRNVTATLGARSVFMPKDKFTLLEPQSGKDFVDGKLRKYCNEINKLQIAFFGNKTQWHSNINAGHVGMTKSGNTEKYTAYQSSDLDDISTSDATEVERPWNLNVLIDKITSTVIGECPQLSDKLTVKTVARVSVVSVKVFPETDFYETTEAPRVIVQLENKSVKAIISLMNIFLILSGIHTLHQIFGNAMEEQNGPSKAKEFFLAMSKVKKKSAAKRIRWSDLKSMLTINMLSEYYEQIFILPNDLRTALEFNNSFLTVRNVNDISFTGDYFRTCIESPTVKNYWVRLISIVKFNVAADLKSLKKQPKMKFDELFEDSPGITLENESWHFSIPYDFEMFRIFDNFSTIAKTMKQLIHSFKTGSSDLIIFSKPVKTPSLPKIKLKSKRMLFSVDDDPFESELNTIFQVGLQEQKERLEKRKEFDEQALRKLHGSKKASGMCGDSVEDIILKRKIKLSKKNIPDQLINKDMPLISTPFNIDGKQNKKKHTEEMISSDLESEYEALQENISHSWIERIRKIRAKQNTEFKNNFEYIWGQIDYSKLPPDINKKVLSFTSNPFLMNLIIEGIDVDILTPKCGVQNIPDFLHKIGKGIPKDTEYSIMVPMYLDAKFSEIRWHLRDYPLPFIHMPPLLPSQSRETTSIRIHGDFMVTEDMIYSQQELRTVFVPLVPSIIVENQDKFYSLLVPRTMTSIKLYTDLQFDLHSKDTLLVTWGGSYSPAIQQVMQCFDNFSKPPLDPSMKTGFWDKIRYIFHARVNINLKNNGKFEIALKGSKSPYKIAGQDAGFIIGFEEGVQIVCNPDDNPKNFLSCTADRVHFSIPNYFAKPLLVWSRPSSDSVFIANQVDTNLQDSSSFYYLLDLEHKINQASDINTMKLAYIEKTGIKLTGGMKLALGFVFERLVPGTNNRTFDCRDHWDVRLCNPIYVSDLKKHDSFSNYRSDFIHLSLVLTSKSENAYNALQLSPKSLRTFFSWWKMFSGNFPVRRGPLFGLQSIAPKFGEHLATMSYSADVSPLYITHMYHNLDAENIMKKSFLDVAEYAGIKARVDRFIMDLHQRKETFTEYQEELDRTKKVTAMKFLEGAVSTYDIDIRAVHGIFTALEYIEQREDAVYEIHDNNMQWIDLTDFQEAFYVDTDNYLPNIKILPMLFANKFSYKKRASYGDKFQVDPNNFNPIEPFDNAHSHKCVLREPFKANFGVIENRLESLQQLEASIKADCDKDNEHKHDYDKYVNQASLSVKNVEALLEDLQIMNGVKDKPAGSSGYHYPAVELIQDTNSEGFENKYYVQNMLLKWNEAVRDIAFKFLHFANLTNQFMSLSSHKSERTFNDIIQQRLQREQRSDDESNASAIERVKSEVEFENNSDADILKTALLNMFEETLSELGTNIGHKVWNNHFVQFNCPQIQFVSDEDPDISVLVSSPTILLKVVSFDEDTQENVDNTFLKRYGFFMSNANAFIFHRKKMGKYPELVFDASLYGQDKGADWPPWLGVEVSFDPTPLKKFALIDNFSAFTYIQKLLPFSPMYDNIKDSIENKISGFLPTINIAATSRDFLAAYKIIANLVLYVEPYNKALKRQIEAVSLALDLDDTDKLKAAVASLANTERVLDRVVREFIFRRRLLKDVDMIDLSNVYNERMNQLLRMYIIMKVFTESNRNENDCTIFWDFKIKEIRLHMLHNNSKPFMDIIVQDVNFQRLLTDTGYTDNMATVKTMHVYNKDKDAAYHDLLAPCPPKHINESRLAEQPIVALRWGVEKPVGGIRIFKTVSTNITGISVKLEEETINRIVQWLSLEDLKNVTLDDDDNDSRADTDSSSSFSVGKDNKIRISGTKDVDIMMKRSTSYITIENMLINSFKLNISFKGKGKLRLANVTDFLFTFPTLLFENQTMTLSDMMVKIKNILIKVLLKHTGKFLGTKFKHHPSPSLSLPSNGSPLKQITSFSSKNESKESQPDTLI</sequence>
<dbReference type="InterPro" id="IPR045167">
    <property type="entry name" value="Hobbit"/>
</dbReference>
<organism evidence="6 7">
    <name type="scientific">Nakaseomyces bracarensis</name>
    <dbReference type="NCBI Taxonomy" id="273131"/>
    <lineage>
        <taxon>Eukaryota</taxon>
        <taxon>Fungi</taxon>
        <taxon>Dikarya</taxon>
        <taxon>Ascomycota</taxon>
        <taxon>Saccharomycotina</taxon>
        <taxon>Saccharomycetes</taxon>
        <taxon>Saccharomycetales</taxon>
        <taxon>Saccharomycetaceae</taxon>
        <taxon>Nakaseomyces</taxon>
    </lineage>
</organism>
<evidence type="ECO:0000259" key="4">
    <source>
        <dbReference type="SMART" id="SM01215"/>
    </source>
</evidence>
<keyword evidence="2" id="KW-0812">Transmembrane</keyword>
<dbReference type="SMART" id="SM01215">
    <property type="entry name" value="Fmp27_SW"/>
    <property type="match status" value="1"/>
</dbReference>
<feature type="compositionally biased region" description="Low complexity" evidence="1">
    <location>
        <begin position="2581"/>
        <end position="2593"/>
    </location>
</feature>
<dbReference type="EMBL" id="JBEVYD010000009">
    <property type="protein sequence ID" value="KAL3230847.1"/>
    <property type="molecule type" value="Genomic_DNA"/>
</dbReference>
<keyword evidence="7" id="KW-1185">Reference proteome</keyword>
<protein>
    <submittedName>
        <fullName evidence="6">Protein FMP27, mitochondrial</fullName>
    </submittedName>
</protein>
<dbReference type="PANTHER" id="PTHR15678:SF15">
    <property type="entry name" value="PROTEIN FMP27, MITOCHONDRIAL"/>
    <property type="match status" value="1"/>
</dbReference>
<dbReference type="InterPro" id="IPR019449">
    <property type="entry name" value="FMP27_WPPW_RBG"/>
</dbReference>
<name>A0ABR4NRN2_9SACH</name>
<keyword evidence="2" id="KW-0472">Membrane</keyword>
<dbReference type="SMART" id="SM01216">
    <property type="entry name" value="Fmp27_WPPW"/>
    <property type="match status" value="1"/>
</dbReference>